<feature type="signal peptide" evidence="1">
    <location>
        <begin position="1"/>
        <end position="22"/>
    </location>
</feature>
<proteinExistence type="predicted"/>
<keyword evidence="3" id="KW-1185">Reference proteome</keyword>
<organism evidence="2 3">
    <name type="scientific">Asticcacaulis taihuensis</name>
    <dbReference type="NCBI Taxonomy" id="260084"/>
    <lineage>
        <taxon>Bacteria</taxon>
        <taxon>Pseudomonadati</taxon>
        <taxon>Pseudomonadota</taxon>
        <taxon>Alphaproteobacteria</taxon>
        <taxon>Caulobacterales</taxon>
        <taxon>Caulobacteraceae</taxon>
        <taxon>Asticcacaulis</taxon>
    </lineage>
</organism>
<evidence type="ECO:0000256" key="1">
    <source>
        <dbReference type="SAM" id="SignalP"/>
    </source>
</evidence>
<reference evidence="3" key="1">
    <citation type="submission" date="2016-10" db="EMBL/GenBank/DDBJ databases">
        <authorList>
            <person name="Varghese N."/>
            <person name="Submissions S."/>
        </authorList>
    </citation>
    <scope>NUCLEOTIDE SEQUENCE [LARGE SCALE GENOMIC DNA]</scope>
    <source>
        <strain evidence="3">CGMCC 1.3431</strain>
    </source>
</reference>
<dbReference type="Proteomes" id="UP000199150">
    <property type="component" value="Unassembled WGS sequence"/>
</dbReference>
<keyword evidence="1" id="KW-0732">Signal</keyword>
<dbReference type="OrthoDB" id="7627828at2"/>
<dbReference type="AlphaFoldDB" id="A0A1G4PRS3"/>
<protein>
    <recommendedName>
        <fullName evidence="4">DUF481 domain-containing protein</fullName>
    </recommendedName>
</protein>
<sequence length="260" mass="28773">MKMWLRLAVLAVCLVLPSVAQAGAWPQMKGETQAIITYEPGSADQGFDASGDKTIALNKWTQNNLSLFVDHGVTEHLTLTAKVNYRDYATGSERFSGLSSIEAGGRWTLKRTDDFVFALGATLEGFGKGRRTDYDQTSKGGTDYDLRAYAGRNFRLLGKDAFVDLQAARHLRQYEANEWRVDATLGVKPSPKWMVMAQVFAGRTDKAAWGYAQWANTELSVVRCFGPQQQTSLQLGLRQTVAGRNVPAVHAVVVSLWKTF</sequence>
<dbReference type="STRING" id="260084.SAMN02927928_0608"/>
<feature type="chain" id="PRO_5011625666" description="DUF481 domain-containing protein" evidence="1">
    <location>
        <begin position="23"/>
        <end position="260"/>
    </location>
</feature>
<evidence type="ECO:0000313" key="3">
    <source>
        <dbReference type="Proteomes" id="UP000199150"/>
    </source>
</evidence>
<dbReference type="RefSeq" id="WP_090643502.1">
    <property type="nucleotide sequence ID" value="NZ_CBCRYE010000001.1"/>
</dbReference>
<evidence type="ECO:0008006" key="4">
    <source>
        <dbReference type="Google" id="ProtNLM"/>
    </source>
</evidence>
<dbReference type="EMBL" id="FMTS01000001">
    <property type="protein sequence ID" value="SCW34957.1"/>
    <property type="molecule type" value="Genomic_DNA"/>
</dbReference>
<gene>
    <name evidence="2" type="ORF">SAMN02927928_0608</name>
</gene>
<evidence type="ECO:0000313" key="2">
    <source>
        <dbReference type="EMBL" id="SCW34957.1"/>
    </source>
</evidence>
<accession>A0A1G4PRS3</accession>
<name>A0A1G4PRS3_9CAUL</name>